<evidence type="ECO:0000256" key="1">
    <source>
        <dbReference type="ARBA" id="ARBA00023015"/>
    </source>
</evidence>
<keyword evidence="3" id="KW-0804">Transcription</keyword>
<name>A0A846ZCB3_9LACO</name>
<organism evidence="5 6">
    <name type="scientific">Leuconostoc holzapfelii</name>
    <dbReference type="NCBI Taxonomy" id="434464"/>
    <lineage>
        <taxon>Bacteria</taxon>
        <taxon>Bacillati</taxon>
        <taxon>Bacillota</taxon>
        <taxon>Bacilli</taxon>
        <taxon>Lactobacillales</taxon>
        <taxon>Lactobacillaceae</taxon>
        <taxon>Leuconostoc</taxon>
    </lineage>
</organism>
<dbReference type="SMART" id="SM00345">
    <property type="entry name" value="HTH_GNTR"/>
    <property type="match status" value="1"/>
</dbReference>
<dbReference type="GO" id="GO:0003677">
    <property type="term" value="F:DNA binding"/>
    <property type="evidence" value="ECO:0007669"/>
    <property type="project" value="UniProtKB-KW"/>
</dbReference>
<evidence type="ECO:0000256" key="3">
    <source>
        <dbReference type="ARBA" id="ARBA00023163"/>
    </source>
</evidence>
<dbReference type="Pfam" id="PF00392">
    <property type="entry name" value="GntR"/>
    <property type="match status" value="1"/>
</dbReference>
<reference evidence="5 6" key="1">
    <citation type="submission" date="2020-04" db="EMBL/GenBank/DDBJ databases">
        <title>MicrobeNet Type strains.</title>
        <authorList>
            <person name="Nicholson A.C."/>
        </authorList>
    </citation>
    <scope>NUCLEOTIDE SEQUENCE [LARGE SCALE GENOMIC DNA]</scope>
    <source>
        <strain evidence="5 6">CCUG 54536</strain>
    </source>
</reference>
<dbReference type="Gene3D" id="1.10.10.10">
    <property type="entry name" value="Winged helix-like DNA-binding domain superfamily/Winged helix DNA-binding domain"/>
    <property type="match status" value="1"/>
</dbReference>
<dbReference type="GO" id="GO:0003700">
    <property type="term" value="F:DNA-binding transcription factor activity"/>
    <property type="evidence" value="ECO:0007669"/>
    <property type="project" value="InterPro"/>
</dbReference>
<dbReference type="PROSITE" id="PS50949">
    <property type="entry name" value="HTH_GNTR"/>
    <property type="match status" value="1"/>
</dbReference>
<dbReference type="PANTHER" id="PTHR38445">
    <property type="entry name" value="HTH-TYPE TRANSCRIPTIONAL REPRESSOR YTRA"/>
    <property type="match status" value="1"/>
</dbReference>
<feature type="domain" description="HTH gntR-type" evidence="4">
    <location>
        <begin position="8"/>
        <end position="76"/>
    </location>
</feature>
<dbReference type="InterPro" id="IPR036388">
    <property type="entry name" value="WH-like_DNA-bd_sf"/>
</dbReference>
<dbReference type="InterPro" id="IPR000524">
    <property type="entry name" value="Tscrpt_reg_HTH_GntR"/>
</dbReference>
<keyword evidence="1" id="KW-0805">Transcription regulation</keyword>
<gene>
    <name evidence="5" type="ORF">HF966_04795</name>
</gene>
<evidence type="ECO:0000313" key="6">
    <source>
        <dbReference type="Proteomes" id="UP000590460"/>
    </source>
</evidence>
<sequence length="133" mass="14820">MVQIQRSQPLYEQLMWRIKSQVASGVLNIGDKLPSVREMALIEGLNPNTVAKAYKALEQQQVIATVAGKGTFIRGNDGFVTDERLLASIRQQLAEAVIDAKRAAISRAQLHQWLDASYGEDRGEERHGHDLSH</sequence>
<evidence type="ECO:0000256" key="2">
    <source>
        <dbReference type="ARBA" id="ARBA00023125"/>
    </source>
</evidence>
<dbReference type="InterPro" id="IPR036390">
    <property type="entry name" value="WH_DNA-bd_sf"/>
</dbReference>
<comment type="caution">
    <text evidence="5">The sequence shown here is derived from an EMBL/GenBank/DDBJ whole genome shotgun (WGS) entry which is preliminary data.</text>
</comment>
<protein>
    <submittedName>
        <fullName evidence="5">GntR family transcriptional regulator</fullName>
    </submittedName>
</protein>
<dbReference type="SUPFAM" id="SSF46785">
    <property type="entry name" value="Winged helix' DNA-binding domain"/>
    <property type="match status" value="1"/>
</dbReference>
<dbReference type="EMBL" id="JAAXPO010000004">
    <property type="protein sequence ID" value="NKZ18488.1"/>
    <property type="molecule type" value="Genomic_DNA"/>
</dbReference>
<evidence type="ECO:0000313" key="5">
    <source>
        <dbReference type="EMBL" id="NKZ18488.1"/>
    </source>
</evidence>
<dbReference type="PANTHER" id="PTHR38445:SF9">
    <property type="entry name" value="HTH-TYPE TRANSCRIPTIONAL REPRESSOR YTRA"/>
    <property type="match status" value="1"/>
</dbReference>
<dbReference type="Proteomes" id="UP000590460">
    <property type="component" value="Unassembled WGS sequence"/>
</dbReference>
<accession>A0A846ZCB3</accession>
<evidence type="ECO:0000259" key="4">
    <source>
        <dbReference type="PROSITE" id="PS50949"/>
    </source>
</evidence>
<keyword evidence="2" id="KW-0238">DNA-binding</keyword>
<dbReference type="CDD" id="cd07377">
    <property type="entry name" value="WHTH_GntR"/>
    <property type="match status" value="1"/>
</dbReference>
<proteinExistence type="predicted"/>
<dbReference type="RefSeq" id="WP_168676709.1">
    <property type="nucleotide sequence ID" value="NZ_BPKV01000005.1"/>
</dbReference>
<dbReference type="AlphaFoldDB" id="A0A846ZCB3"/>